<organism evidence="2 3">
    <name type="scientific">Anopheles minimus</name>
    <dbReference type="NCBI Taxonomy" id="112268"/>
    <lineage>
        <taxon>Eukaryota</taxon>
        <taxon>Metazoa</taxon>
        <taxon>Ecdysozoa</taxon>
        <taxon>Arthropoda</taxon>
        <taxon>Hexapoda</taxon>
        <taxon>Insecta</taxon>
        <taxon>Pterygota</taxon>
        <taxon>Neoptera</taxon>
        <taxon>Endopterygota</taxon>
        <taxon>Diptera</taxon>
        <taxon>Nematocera</taxon>
        <taxon>Culicoidea</taxon>
        <taxon>Culicidae</taxon>
        <taxon>Anophelinae</taxon>
        <taxon>Anopheles</taxon>
    </lineage>
</organism>
<sequence length="220" mass="25021">MREEAEHSMANTKNTIQTSSDTSSSPPNDEWKKLFKENECLKRQVAQLEAIVHTKHFDTAHIKAMVEPFSGDGIMLVSSWLERLEEAFRVLKLNKSQQLVAACDLMIGIAATFRGTIRLTDYDNLKAKLLEEFLPYSKLDGSIVKELRKKKLEDKHVLGYVLEMIKAADGYNLAEEVLVDIIIDGLADSTHRVVMLYGVKSIAELKSLLPRYIKRRFPEP</sequence>
<proteinExistence type="predicted"/>
<keyword evidence="3" id="KW-1185">Reference proteome</keyword>
<evidence type="ECO:0000313" key="3">
    <source>
        <dbReference type="Proteomes" id="UP000075920"/>
    </source>
</evidence>
<feature type="region of interest" description="Disordered" evidence="1">
    <location>
        <begin position="1"/>
        <end position="29"/>
    </location>
</feature>
<name>A0A182WN75_9DIPT</name>
<reference evidence="3" key="1">
    <citation type="submission" date="2013-03" db="EMBL/GenBank/DDBJ databases">
        <title>The Genome Sequence of Anopheles minimus MINIMUS1.</title>
        <authorList>
            <consortium name="The Broad Institute Genomics Platform"/>
            <person name="Neafsey D.E."/>
            <person name="Walton C."/>
            <person name="Walker B."/>
            <person name="Young S.K."/>
            <person name="Zeng Q."/>
            <person name="Gargeya S."/>
            <person name="Fitzgerald M."/>
            <person name="Haas B."/>
            <person name="Abouelleil A."/>
            <person name="Allen A.W."/>
            <person name="Alvarado L."/>
            <person name="Arachchi H.M."/>
            <person name="Berlin A.M."/>
            <person name="Chapman S.B."/>
            <person name="Gainer-Dewar J."/>
            <person name="Goldberg J."/>
            <person name="Griggs A."/>
            <person name="Gujja S."/>
            <person name="Hansen M."/>
            <person name="Howarth C."/>
            <person name="Imamovic A."/>
            <person name="Ireland A."/>
            <person name="Larimer J."/>
            <person name="McCowan C."/>
            <person name="Murphy C."/>
            <person name="Pearson M."/>
            <person name="Poon T.W."/>
            <person name="Priest M."/>
            <person name="Roberts A."/>
            <person name="Saif S."/>
            <person name="Shea T."/>
            <person name="Sisk P."/>
            <person name="Sykes S."/>
            <person name="Wortman J."/>
            <person name="Nusbaum C."/>
            <person name="Birren B."/>
        </authorList>
    </citation>
    <scope>NUCLEOTIDE SEQUENCE [LARGE SCALE GENOMIC DNA]</scope>
    <source>
        <strain evidence="3">MINIMUS1</strain>
    </source>
</reference>
<dbReference type="AlphaFoldDB" id="A0A182WN75"/>
<dbReference type="Proteomes" id="UP000075920">
    <property type="component" value="Unassembled WGS sequence"/>
</dbReference>
<dbReference type="STRING" id="112268.A0A182WN75"/>
<evidence type="ECO:0008006" key="4">
    <source>
        <dbReference type="Google" id="ProtNLM"/>
    </source>
</evidence>
<evidence type="ECO:0000256" key="1">
    <source>
        <dbReference type="SAM" id="MobiDB-lite"/>
    </source>
</evidence>
<reference evidence="2" key="2">
    <citation type="submission" date="2020-05" db="UniProtKB">
        <authorList>
            <consortium name="EnsemblMetazoa"/>
        </authorList>
    </citation>
    <scope>IDENTIFICATION</scope>
    <source>
        <strain evidence="2">MINIMUS1</strain>
    </source>
</reference>
<dbReference type="VEuPathDB" id="VectorBase:AMIN014173"/>
<evidence type="ECO:0000313" key="2">
    <source>
        <dbReference type="EnsemblMetazoa" id="AMIN014173-PA"/>
    </source>
</evidence>
<protein>
    <recommendedName>
        <fullName evidence="4">Retrotransposon gag domain-containing protein</fullName>
    </recommendedName>
</protein>
<dbReference type="EnsemblMetazoa" id="AMIN014173-RA">
    <property type="protein sequence ID" value="AMIN014173-PA"/>
    <property type="gene ID" value="AMIN014173"/>
</dbReference>
<accession>A0A182WN75</accession>
<feature type="compositionally biased region" description="Low complexity" evidence="1">
    <location>
        <begin position="18"/>
        <end position="28"/>
    </location>
</feature>